<dbReference type="KEGG" id="mgod:E7746_13035"/>
<evidence type="ECO:0000256" key="2">
    <source>
        <dbReference type="SAM" id="SignalP"/>
    </source>
</evidence>
<evidence type="ECO:0000313" key="5">
    <source>
        <dbReference type="Proteomes" id="UP000297031"/>
    </source>
</evidence>
<keyword evidence="5" id="KW-1185">Reference proteome</keyword>
<evidence type="ECO:0000256" key="1">
    <source>
        <dbReference type="SAM" id="MobiDB-lite"/>
    </source>
</evidence>
<dbReference type="Gene3D" id="2.60.40.3690">
    <property type="match status" value="1"/>
</dbReference>
<dbReference type="Gene3D" id="2.60.40.2580">
    <property type="match status" value="1"/>
</dbReference>
<name>A0A4P7VQY8_9BACT</name>
<feature type="domain" description="Minor fimbrium subunit Mfa1 C-terminal" evidence="3">
    <location>
        <begin position="588"/>
        <end position="676"/>
    </location>
</feature>
<evidence type="ECO:0000313" key="4">
    <source>
        <dbReference type="EMBL" id="QCD36736.1"/>
    </source>
</evidence>
<dbReference type="Proteomes" id="UP000297031">
    <property type="component" value="Chromosome"/>
</dbReference>
<dbReference type="EMBL" id="CP039393">
    <property type="protein sequence ID" value="QCD36736.1"/>
    <property type="molecule type" value="Genomic_DNA"/>
</dbReference>
<dbReference type="PROSITE" id="PS51257">
    <property type="entry name" value="PROKAR_LIPOPROTEIN"/>
    <property type="match status" value="1"/>
</dbReference>
<dbReference type="AlphaFoldDB" id="A0A4P7VQY8"/>
<protein>
    <recommendedName>
        <fullName evidence="3">Minor fimbrium subunit Mfa1 C-terminal domain-containing protein</fullName>
    </recommendedName>
</protein>
<dbReference type="InterPro" id="IPR029140">
    <property type="entry name" value="Mfa1_C"/>
</dbReference>
<reference evidence="4 5" key="1">
    <citation type="submission" date="2019-02" db="EMBL/GenBank/DDBJ databases">
        <title>Isolation and identification of novel species under the genus Muribaculum.</title>
        <authorList>
            <person name="Miyake S."/>
            <person name="Ding Y."/>
            <person name="Low A."/>
            <person name="Soh M."/>
            <person name="Seedorf H."/>
        </authorList>
    </citation>
    <scope>NUCLEOTIDE SEQUENCE [LARGE SCALE GENOMIC DNA]</scope>
    <source>
        <strain evidence="4 5">TLL-A4</strain>
    </source>
</reference>
<accession>A0A4P7VQY8</accession>
<proteinExistence type="predicted"/>
<feature type="chain" id="PRO_5020650288" description="Minor fimbrium subunit Mfa1 C-terminal domain-containing protein" evidence="2">
    <location>
        <begin position="25"/>
        <end position="684"/>
    </location>
</feature>
<organism evidence="4 5">
    <name type="scientific">Muribaculum gordoncarteri</name>
    <dbReference type="NCBI Taxonomy" id="2530390"/>
    <lineage>
        <taxon>Bacteria</taxon>
        <taxon>Pseudomonadati</taxon>
        <taxon>Bacteroidota</taxon>
        <taxon>Bacteroidia</taxon>
        <taxon>Bacteroidales</taxon>
        <taxon>Muribaculaceae</taxon>
        <taxon>Muribaculum</taxon>
    </lineage>
</organism>
<feature type="signal peptide" evidence="2">
    <location>
        <begin position="1"/>
        <end position="24"/>
    </location>
</feature>
<evidence type="ECO:0000259" key="3">
    <source>
        <dbReference type="Pfam" id="PF15495"/>
    </source>
</evidence>
<dbReference type="Pfam" id="PF15495">
    <property type="entry name" value="Fimbrillin_C"/>
    <property type="match status" value="1"/>
</dbReference>
<dbReference type="OrthoDB" id="1067894at2"/>
<feature type="compositionally biased region" description="Polar residues" evidence="1">
    <location>
        <begin position="97"/>
        <end position="112"/>
    </location>
</feature>
<dbReference type="RefSeq" id="WP_136411081.1">
    <property type="nucleotide sequence ID" value="NZ_CP039393.1"/>
</dbReference>
<feature type="region of interest" description="Disordered" evidence="1">
    <location>
        <begin position="96"/>
        <end position="128"/>
    </location>
</feature>
<sequence length="684" mass="75380">MKKINFLFGALAALAMGGAVTACSDDDLDKGIDNGKVEYDMVRYLNVTISNPTSSGSRAEGDPTFEAGVGRENYIHNLFFVFYDAQGMPTGERYKMTFSNNESSDTNGTFNPSGGDGTESDNTQGTTGNVGKVWQSTIEVKLSQGENLPSYVMAFVNPTAGDDSFVKLSLDEIEGKKVTFVRFPDGHFPMSNSVYYGNNPISGETNARMVATPITTSQLFKTQEEAAASPAIDIYVERYAAKINLSLDNTGTGDAATIKPFDGVNGYTLTFVPEYWRPNTIDQQEYAVKHYGLIENGVANTKPSYSDLIDIFDWTWNDPDNHRSYWACSPSYYKFNYPRVSDNIEDVIRNAAGDAAYENYSQYPYELHYFTYNEIAQSKILNAAGTAQMTGAPTLQTSIKFTNNKFEGAFYSRETTASAKAWNGDAAATAADKFNPLATMASAVIVGRYKVTATDGTALPDNSTFYLYGRTGNKWNLYKSDEDLIKAMVKQQYTVVKNTAAEGETPNYQPVPVTEASNFIVEHPSYAVREIAGKPVAGRFVALQLKPNVTGYYWYNPNATGDNKYQSIDATNINNVNAELLSTGYARKYGEGLCYFSVPIKHLGFPEGAVVDNLIKFEDCVPGSFGLVRNHVYNLNVSSITGLATALRDENQPIVPPMDEQTYYISAKLNVLNWRIVPTQDVEL</sequence>
<keyword evidence="2" id="KW-0732">Signal</keyword>
<gene>
    <name evidence="4" type="ORF">E7746_13035</name>
</gene>